<dbReference type="GO" id="GO:0003677">
    <property type="term" value="F:DNA binding"/>
    <property type="evidence" value="ECO:0007669"/>
    <property type="project" value="UniProtKB-KW"/>
</dbReference>
<dbReference type="InterPro" id="IPR001845">
    <property type="entry name" value="HTH_ArsR_DNA-bd_dom"/>
</dbReference>
<dbReference type="SUPFAM" id="SSF46785">
    <property type="entry name" value="Winged helix' DNA-binding domain"/>
    <property type="match status" value="1"/>
</dbReference>
<keyword evidence="3" id="KW-0804">Transcription</keyword>
<keyword evidence="6" id="KW-1185">Reference proteome</keyword>
<protein>
    <submittedName>
        <fullName evidence="5">Transcriptional regulator</fullName>
    </submittedName>
</protein>
<dbReference type="PANTHER" id="PTHR43132:SF8">
    <property type="entry name" value="HTH-TYPE TRANSCRIPTIONAL REGULATOR KMTR"/>
    <property type="match status" value="1"/>
</dbReference>
<evidence type="ECO:0000313" key="6">
    <source>
        <dbReference type="Proteomes" id="UP000253318"/>
    </source>
</evidence>
<comment type="caution">
    <text evidence="5">The sequence shown here is derived from an EMBL/GenBank/DDBJ whole genome shotgun (WGS) entry which is preliminary data.</text>
</comment>
<dbReference type="Pfam" id="PF12840">
    <property type="entry name" value="HTH_20"/>
    <property type="match status" value="1"/>
</dbReference>
<evidence type="ECO:0000256" key="1">
    <source>
        <dbReference type="ARBA" id="ARBA00023015"/>
    </source>
</evidence>
<name>A0A368TAN6_9ACTN</name>
<proteinExistence type="predicted"/>
<dbReference type="PANTHER" id="PTHR43132">
    <property type="entry name" value="ARSENICAL RESISTANCE OPERON REPRESSOR ARSR-RELATED"/>
    <property type="match status" value="1"/>
</dbReference>
<keyword evidence="2" id="KW-0238">DNA-binding</keyword>
<dbReference type="Gene3D" id="1.10.10.10">
    <property type="entry name" value="Winged helix-like DNA-binding domain superfamily/Winged helix DNA-binding domain"/>
    <property type="match status" value="1"/>
</dbReference>
<dbReference type="AlphaFoldDB" id="A0A368TAN6"/>
<dbReference type="InterPro" id="IPR036390">
    <property type="entry name" value="WH_DNA-bd_sf"/>
</dbReference>
<feature type="domain" description="HTH arsR-type" evidence="4">
    <location>
        <begin position="226"/>
        <end position="298"/>
    </location>
</feature>
<dbReference type="InterPro" id="IPR036388">
    <property type="entry name" value="WH-like_DNA-bd_sf"/>
</dbReference>
<dbReference type="GO" id="GO:0003700">
    <property type="term" value="F:DNA-binding transcription factor activity"/>
    <property type="evidence" value="ECO:0007669"/>
    <property type="project" value="InterPro"/>
</dbReference>
<evidence type="ECO:0000256" key="3">
    <source>
        <dbReference type="ARBA" id="ARBA00023163"/>
    </source>
</evidence>
<dbReference type="Proteomes" id="UP000253318">
    <property type="component" value="Unassembled WGS sequence"/>
</dbReference>
<accession>A0A368TAN6</accession>
<dbReference type="CDD" id="cd00090">
    <property type="entry name" value="HTH_ARSR"/>
    <property type="match status" value="1"/>
</dbReference>
<dbReference type="SMART" id="SM00418">
    <property type="entry name" value="HTH_ARSR"/>
    <property type="match status" value="1"/>
</dbReference>
<dbReference type="EMBL" id="QEIN01000011">
    <property type="protein sequence ID" value="RCV62086.1"/>
    <property type="molecule type" value="Genomic_DNA"/>
</dbReference>
<reference evidence="5 6" key="1">
    <citation type="submission" date="2018-04" db="EMBL/GenBank/DDBJ databases">
        <title>Novel actinobacteria from marine sediment.</title>
        <authorList>
            <person name="Ng Z.Y."/>
            <person name="Tan G.Y.A."/>
        </authorList>
    </citation>
    <scope>NUCLEOTIDE SEQUENCE [LARGE SCALE GENOMIC DNA]</scope>
    <source>
        <strain evidence="5 6">TPS81</strain>
    </source>
</reference>
<keyword evidence="1" id="KW-0805">Transcription regulation</keyword>
<sequence>MWEIVLSLYMLAEASDELVFGQWRQRVLSQLPPNARMLLDLVPAVGYSPDFLSPILAGHDLSDGIDGVLGTPRARIGDELGLRFGDARRPAWTMGLLRKESASVRALGHALRDYFDVALRPYWGYISHLAQRTSRSVAEGGTGPAAAIAQAATRGPRLTTVELAFGADQDLHLGGRGLLLIPAFFCATNPVTFYDPSLPPVVMYPVDHPPVSFLARATESGRPSGDVLARLLGRTRAAVLRTLTSAHTTGELARTLDISLPSASEHTSLLRAAGLVSSERRGNSVRHHLTPLGLELLHPAH</sequence>
<evidence type="ECO:0000313" key="5">
    <source>
        <dbReference type="EMBL" id="RCV62086.1"/>
    </source>
</evidence>
<evidence type="ECO:0000259" key="4">
    <source>
        <dbReference type="SMART" id="SM00418"/>
    </source>
</evidence>
<dbReference type="InterPro" id="IPR051011">
    <property type="entry name" value="Metal_resp_trans_reg"/>
</dbReference>
<dbReference type="InterPro" id="IPR011991">
    <property type="entry name" value="ArsR-like_HTH"/>
</dbReference>
<evidence type="ECO:0000256" key="2">
    <source>
        <dbReference type="ARBA" id="ARBA00023125"/>
    </source>
</evidence>
<gene>
    <name evidence="5" type="ORF">DEF24_02660</name>
</gene>
<organism evidence="5 6">
    <name type="scientific">Marinitenerispora sediminis</name>
    <dbReference type="NCBI Taxonomy" id="1931232"/>
    <lineage>
        <taxon>Bacteria</taxon>
        <taxon>Bacillati</taxon>
        <taxon>Actinomycetota</taxon>
        <taxon>Actinomycetes</taxon>
        <taxon>Streptosporangiales</taxon>
        <taxon>Nocardiopsidaceae</taxon>
        <taxon>Marinitenerispora</taxon>
    </lineage>
</organism>